<dbReference type="Proteomes" id="UP001589747">
    <property type="component" value="Unassembled WGS sequence"/>
</dbReference>
<comment type="caution">
    <text evidence="1">The sequence shown here is derived from an EMBL/GenBank/DDBJ whole genome shotgun (WGS) entry which is preliminary data.</text>
</comment>
<dbReference type="RefSeq" id="WP_377498525.1">
    <property type="nucleotide sequence ID" value="NZ_JBHMDO010000038.1"/>
</dbReference>
<evidence type="ECO:0000313" key="2">
    <source>
        <dbReference type="Proteomes" id="UP001589747"/>
    </source>
</evidence>
<reference evidence="1 2" key="1">
    <citation type="submission" date="2024-09" db="EMBL/GenBank/DDBJ databases">
        <authorList>
            <person name="Sun Q."/>
            <person name="Mori K."/>
        </authorList>
    </citation>
    <scope>NUCLEOTIDE SEQUENCE [LARGE SCALE GENOMIC DNA]</scope>
    <source>
        <strain evidence="1 2">TISTR 2452</strain>
    </source>
</reference>
<sequence length="123" mass="13515">MAIGIKYSTGPVENAIGFADVPGISRTVFAKVLNNGSKRTRVTINLYRLNGKKTLISSQTLTLNPKSSSLAELFVANLLQFEVQFIVRSQNVLVSAWGKNKKGAPVAVHRFTQQEMTKSYISL</sequence>
<evidence type="ECO:0000313" key="1">
    <source>
        <dbReference type="EMBL" id="MFB9328831.1"/>
    </source>
</evidence>
<gene>
    <name evidence="1" type="ORF">ACFFSY_23090</name>
</gene>
<proteinExistence type="predicted"/>
<accession>A0ABV5KUC9</accession>
<dbReference type="EMBL" id="JBHMDO010000038">
    <property type="protein sequence ID" value="MFB9328831.1"/>
    <property type="molecule type" value="Genomic_DNA"/>
</dbReference>
<protein>
    <submittedName>
        <fullName evidence="1">Uncharacterized protein</fullName>
    </submittedName>
</protein>
<name>A0ABV5KUC9_9BACL</name>
<organism evidence="1 2">
    <name type="scientific">Paenibacillus aurantiacus</name>
    <dbReference type="NCBI Taxonomy" id="1936118"/>
    <lineage>
        <taxon>Bacteria</taxon>
        <taxon>Bacillati</taxon>
        <taxon>Bacillota</taxon>
        <taxon>Bacilli</taxon>
        <taxon>Bacillales</taxon>
        <taxon>Paenibacillaceae</taxon>
        <taxon>Paenibacillus</taxon>
    </lineage>
</organism>
<keyword evidence="2" id="KW-1185">Reference proteome</keyword>